<proteinExistence type="predicted"/>
<evidence type="ECO:0000313" key="1">
    <source>
        <dbReference type="EMBL" id="KAK9011188.1"/>
    </source>
</evidence>
<sequence>MGGRSGELRQWFWTLRELWSRFDEETMALGGSFGDGRVKGWSGGWRVTSGGPSVLLELWCAVGRQGTMGQLVKGTTVGDHGAVVGFRNSGF</sequence>
<evidence type="ECO:0000313" key="2">
    <source>
        <dbReference type="Proteomes" id="UP001396334"/>
    </source>
</evidence>
<protein>
    <submittedName>
        <fullName evidence="1">Uncharacterized protein</fullName>
    </submittedName>
</protein>
<organism evidence="1 2">
    <name type="scientific">Hibiscus sabdariffa</name>
    <name type="common">roselle</name>
    <dbReference type="NCBI Taxonomy" id="183260"/>
    <lineage>
        <taxon>Eukaryota</taxon>
        <taxon>Viridiplantae</taxon>
        <taxon>Streptophyta</taxon>
        <taxon>Embryophyta</taxon>
        <taxon>Tracheophyta</taxon>
        <taxon>Spermatophyta</taxon>
        <taxon>Magnoliopsida</taxon>
        <taxon>eudicotyledons</taxon>
        <taxon>Gunneridae</taxon>
        <taxon>Pentapetalae</taxon>
        <taxon>rosids</taxon>
        <taxon>malvids</taxon>
        <taxon>Malvales</taxon>
        <taxon>Malvaceae</taxon>
        <taxon>Malvoideae</taxon>
        <taxon>Hibiscus</taxon>
    </lineage>
</organism>
<reference evidence="1 2" key="1">
    <citation type="journal article" date="2024" name="G3 (Bethesda)">
        <title>Genome assembly of Hibiscus sabdariffa L. provides insights into metabolisms of medicinal natural products.</title>
        <authorList>
            <person name="Kim T."/>
        </authorList>
    </citation>
    <scope>NUCLEOTIDE SEQUENCE [LARGE SCALE GENOMIC DNA]</scope>
    <source>
        <strain evidence="1">TK-2024</strain>
        <tissue evidence="1">Old leaves</tissue>
    </source>
</reference>
<comment type="caution">
    <text evidence="1">The sequence shown here is derived from an EMBL/GenBank/DDBJ whole genome shotgun (WGS) entry which is preliminary data.</text>
</comment>
<name>A0ABR2RE02_9ROSI</name>
<accession>A0ABR2RE02</accession>
<dbReference type="EMBL" id="JBBPBN010000023">
    <property type="protein sequence ID" value="KAK9011188.1"/>
    <property type="molecule type" value="Genomic_DNA"/>
</dbReference>
<keyword evidence="2" id="KW-1185">Reference proteome</keyword>
<gene>
    <name evidence="1" type="ORF">V6N11_044042</name>
</gene>
<dbReference type="Proteomes" id="UP001396334">
    <property type="component" value="Unassembled WGS sequence"/>
</dbReference>